<organism evidence="2 3">
    <name type="scientific">Nostoc cf. edaphicum LEGE 07299</name>
    <dbReference type="NCBI Taxonomy" id="2777974"/>
    <lineage>
        <taxon>Bacteria</taxon>
        <taxon>Bacillati</taxon>
        <taxon>Cyanobacteriota</taxon>
        <taxon>Cyanophyceae</taxon>
        <taxon>Nostocales</taxon>
        <taxon>Nostocaceae</taxon>
        <taxon>Nostoc</taxon>
    </lineage>
</organism>
<dbReference type="EMBL" id="JADEXF010000026">
    <property type="protein sequence ID" value="MBE9103668.1"/>
    <property type="molecule type" value="Genomic_DNA"/>
</dbReference>
<keyword evidence="3" id="KW-1185">Reference proteome</keyword>
<dbReference type="Gene3D" id="2.120.10.30">
    <property type="entry name" value="TolB, C-terminal domain"/>
    <property type="match status" value="1"/>
</dbReference>
<dbReference type="InterPro" id="IPR027372">
    <property type="entry name" value="Phytase-like_dom"/>
</dbReference>
<accession>A0ABR9TTF3</accession>
<dbReference type="Pfam" id="PF02333">
    <property type="entry name" value="Phytase"/>
    <property type="match status" value="1"/>
</dbReference>
<dbReference type="PANTHER" id="PTHR37957:SF1">
    <property type="entry name" value="PHYTASE-LIKE DOMAIN-CONTAINING PROTEIN"/>
    <property type="match status" value="1"/>
</dbReference>
<evidence type="ECO:0000313" key="2">
    <source>
        <dbReference type="EMBL" id="MBE9103668.1"/>
    </source>
</evidence>
<reference evidence="2 3" key="1">
    <citation type="submission" date="2020-10" db="EMBL/GenBank/DDBJ databases">
        <authorList>
            <person name="Castelo-Branco R."/>
            <person name="Eusebio N."/>
            <person name="Adriana R."/>
            <person name="Vieira A."/>
            <person name="Brugerolle De Fraissinette N."/>
            <person name="Rezende De Castro R."/>
            <person name="Schneider M.P."/>
            <person name="Vasconcelos V."/>
            <person name="Leao P.N."/>
        </authorList>
    </citation>
    <scope>NUCLEOTIDE SEQUENCE [LARGE SCALE GENOMIC DNA]</scope>
    <source>
        <strain evidence="2 3">LEGE 07299</strain>
    </source>
</reference>
<dbReference type="InterPro" id="IPR001343">
    <property type="entry name" value="Hemolysn_Ca-bd"/>
</dbReference>
<protein>
    <submittedName>
        <fullName evidence="2">Phytase</fullName>
    </submittedName>
</protein>
<dbReference type="SUPFAM" id="SSF51120">
    <property type="entry name" value="beta-Roll"/>
    <property type="match status" value="1"/>
</dbReference>
<dbReference type="PANTHER" id="PTHR37957">
    <property type="entry name" value="BLR7070 PROTEIN"/>
    <property type="match status" value="1"/>
</dbReference>
<gene>
    <name evidence="2" type="ORF">IQ229_01520</name>
</gene>
<comment type="caution">
    <text evidence="2">The sequence shown here is derived from an EMBL/GenBank/DDBJ whole genome shotgun (WGS) entry which is preliminary data.</text>
</comment>
<evidence type="ECO:0000259" key="1">
    <source>
        <dbReference type="PROSITE" id="PS51662"/>
    </source>
</evidence>
<dbReference type="Pfam" id="PF00353">
    <property type="entry name" value="HemolysinCabind"/>
    <property type="match status" value="2"/>
</dbReference>
<sequence>GITFGPKLADGSQSIVLVSDNNFNQSQFTQILTLDADLVPTAAPTLETRPDLLDDETLPVDQRADADDPAIYVNATNSADSLVLTSVKNAGLRVYDLSGNLLQTVNPGGIRYNNIDLQYGFKLGNQSVDIAVASDRGNDKLAIFKINPNAPGQYLEDITDSSIGTLFQAAPFAEPYSSSSRSAYGLTLYRSPITNDYYVFTSRRETGDVAQFKLIDKGNGKIGAERVREFTIPTIEGRDPQTEGMVVDQETGFLYIGQENVGIWKFQAEPNGGTTGKLIDRVRDLGGNYLTDDVEGLTIYYGKNGTGYLLASSQGDNTFVAYTREGNNEYVGNFAVGNNGPIDSVQESDGADVINVPLGSNFPFGLFVTQDGSNEPAKIVSDEGEEENISSNFKLVPWENIANAFPNSLNIDTTSYDPRNPVAQPKLTIYEFENLPKLGTTSENQDIFLGGFSGLYFQGFAANGNLKFVTNTDRGPNGEPDGVKRPFLLPDFQPEIVSFELNRTTGEISITNRTGLFRQDGTTPLTGLPNLQAVGNGLAYTDEIAVDLDKNVLANDPLGADLEGIVVAENGDYWLVDEYRPAIYHFDTNGKLIDRFIPQGTATAPNPDQSAETFGTEVLPAVYAQRRNNRGFEAVALEGNKLYAFIQSPIDNPDVANDATSKASLNLRILEFDIVSKQVTGEYLYSLEGLPGTDKIGDAVSLGNGKFAVVERDDNGTSAGNKLIYQIDLAGATNINNPANFTLPVGKTIEQLTSAELATANITPVSKSLIANAAQLGYTGVEKLEGLALVAPNTLALLNDNDFNITGNTAAEKLGILELPNNLTTVQPTFPNGFGSSNSDTVNLEPGQFFNAGDGEDFVEGAEGHTILAGNGDDTVLAGNNSSVSGEDGSDRIFIGQNGPTQNTSVDGGSGDDVITVVEASGSNNLFGAAGDDSLTVIEGSRQSLFGGSGNDTLTSNGSNNRLYGGSGDDKLFSNVNDSLFGGDGDDVLFAGQGGSDPYGGLRQRLSGGTGADQFWITNASLPTSKNIVTDFTVGIDKIGLGGIGVTQFNALTLLQQGSDTIVKIGNAELVSLLGITSTNLTANDFVFSSSVVG</sequence>
<dbReference type="InterPro" id="IPR011049">
    <property type="entry name" value="Serralysin-like_metalloprot_C"/>
</dbReference>
<dbReference type="Proteomes" id="UP000647836">
    <property type="component" value="Unassembled WGS sequence"/>
</dbReference>
<dbReference type="SUPFAM" id="SSF50956">
    <property type="entry name" value="Thermostable phytase (3-phytase)"/>
    <property type="match status" value="1"/>
</dbReference>
<feature type="domain" description="BPP" evidence="1">
    <location>
        <begin position="32"/>
        <end position="405"/>
    </location>
</feature>
<evidence type="ECO:0000313" key="3">
    <source>
        <dbReference type="Proteomes" id="UP000647836"/>
    </source>
</evidence>
<dbReference type="InterPro" id="IPR003431">
    <property type="entry name" value="B-propeller_Phytase"/>
</dbReference>
<feature type="non-terminal residue" evidence="2">
    <location>
        <position position="1"/>
    </location>
</feature>
<dbReference type="InterPro" id="IPR011042">
    <property type="entry name" value="6-blade_b-propeller_TolB-like"/>
</dbReference>
<dbReference type="PRINTS" id="PR00313">
    <property type="entry name" value="CABNDNGRPT"/>
</dbReference>
<dbReference type="RefSeq" id="WP_194040635.1">
    <property type="nucleotide sequence ID" value="NZ_JADEXF010000026.1"/>
</dbReference>
<dbReference type="Gene3D" id="2.160.20.160">
    <property type="match status" value="1"/>
</dbReference>
<dbReference type="PROSITE" id="PS51662">
    <property type="entry name" value="BP_PHYTASE"/>
    <property type="match status" value="1"/>
</dbReference>
<dbReference type="Pfam" id="PF13449">
    <property type="entry name" value="Phytase-like"/>
    <property type="match status" value="1"/>
</dbReference>
<name>A0ABR9TTF3_9NOSO</name>
<proteinExistence type="predicted"/>